<dbReference type="AlphaFoldDB" id="A0A158KLA5"/>
<dbReference type="InterPro" id="IPR029058">
    <property type="entry name" value="AB_hydrolase_fold"/>
</dbReference>
<dbReference type="InterPro" id="IPR050266">
    <property type="entry name" value="AB_hydrolase_sf"/>
</dbReference>
<dbReference type="SUPFAM" id="SSF53474">
    <property type="entry name" value="alpha/beta-Hydrolases"/>
    <property type="match status" value="1"/>
</dbReference>
<dbReference type="Gene3D" id="3.40.50.1820">
    <property type="entry name" value="alpha/beta hydrolase"/>
    <property type="match status" value="1"/>
</dbReference>
<dbReference type="Proteomes" id="UP000055019">
    <property type="component" value="Unassembled WGS sequence"/>
</dbReference>
<feature type="domain" description="AB hydrolase-1" evidence="1">
    <location>
        <begin position="33"/>
        <end position="273"/>
    </location>
</feature>
<accession>A0A158KLA5</accession>
<evidence type="ECO:0000259" key="1">
    <source>
        <dbReference type="Pfam" id="PF12697"/>
    </source>
</evidence>
<dbReference type="InterPro" id="IPR000073">
    <property type="entry name" value="AB_hydrolase_1"/>
</dbReference>
<organism evidence="2 3">
    <name type="scientific">Caballeronia arvi</name>
    <dbReference type="NCBI Taxonomy" id="1777135"/>
    <lineage>
        <taxon>Bacteria</taxon>
        <taxon>Pseudomonadati</taxon>
        <taxon>Pseudomonadota</taxon>
        <taxon>Betaproteobacteria</taxon>
        <taxon>Burkholderiales</taxon>
        <taxon>Burkholderiaceae</taxon>
        <taxon>Caballeronia</taxon>
    </lineage>
</organism>
<name>A0A158KLA5_9BURK</name>
<evidence type="ECO:0000313" key="3">
    <source>
        <dbReference type="Proteomes" id="UP000055019"/>
    </source>
</evidence>
<keyword evidence="2" id="KW-0378">Hydrolase</keyword>
<gene>
    <name evidence="2" type="ORF">AWB74_05925</name>
</gene>
<protein>
    <submittedName>
        <fullName evidence="2">Alpha/beta hydrolase fold protein</fullName>
    </submittedName>
</protein>
<comment type="caution">
    <text evidence="2">The sequence shown here is derived from an EMBL/GenBank/DDBJ whole genome shotgun (WGS) entry which is preliminary data.</text>
</comment>
<dbReference type="GO" id="GO:0016787">
    <property type="term" value="F:hydrolase activity"/>
    <property type="evidence" value="ECO:0007669"/>
    <property type="project" value="UniProtKB-KW"/>
</dbReference>
<dbReference type="RefSeq" id="WP_061150200.1">
    <property type="nucleotide sequence ID" value="NZ_FCOM02000037.1"/>
</dbReference>
<dbReference type="PANTHER" id="PTHR43798:SF33">
    <property type="entry name" value="HYDROLASE, PUTATIVE (AFU_ORTHOLOGUE AFUA_2G14860)-RELATED"/>
    <property type="match status" value="1"/>
</dbReference>
<dbReference type="Pfam" id="PF12697">
    <property type="entry name" value="Abhydrolase_6"/>
    <property type="match status" value="1"/>
</dbReference>
<reference evidence="2" key="1">
    <citation type="submission" date="2016-01" db="EMBL/GenBank/DDBJ databases">
        <authorList>
            <person name="Peeters C."/>
        </authorList>
    </citation>
    <scope>NUCLEOTIDE SEQUENCE [LARGE SCALE GENOMIC DNA]</scope>
    <source>
        <strain evidence="2">LMG 29317</strain>
    </source>
</reference>
<keyword evidence="3" id="KW-1185">Reference proteome</keyword>
<proteinExistence type="predicted"/>
<dbReference type="PANTHER" id="PTHR43798">
    <property type="entry name" value="MONOACYLGLYCEROL LIPASE"/>
    <property type="match status" value="1"/>
</dbReference>
<sequence>MQPQLKHVSVIGRGGFHKLAYAEWGSPAAEQTVVCVHGVSRNGRDFDALAAALAAKGMRVIVPDLPGRGRSDWLASPTHYTDRAYVRAMSTLIARLDVDKVDWVGTSLGGHIGMLVAAQAGTPIRRLVLNDFGVRVSAAALRRIGSYLTRSWRFASIDEVEAHLRDVHAPFGKLDDAQWRHLAQHSAVPDGTGRFRFHFDPGIGMRFSIPILLDVILWQVWDKIDCPVLVLRGEDSDLLARGTVEAMLKRGPAAMNGRVTAFEFSDCGHAPALMDETQISVISNYLLTE</sequence>
<evidence type="ECO:0000313" key="2">
    <source>
        <dbReference type="EMBL" id="SAL81350.1"/>
    </source>
</evidence>
<dbReference type="PRINTS" id="PR00111">
    <property type="entry name" value="ABHYDROLASE"/>
</dbReference>
<dbReference type="EMBL" id="FCOM02000037">
    <property type="protein sequence ID" value="SAL81350.1"/>
    <property type="molecule type" value="Genomic_DNA"/>
</dbReference>
<dbReference type="GO" id="GO:0016020">
    <property type="term" value="C:membrane"/>
    <property type="evidence" value="ECO:0007669"/>
    <property type="project" value="TreeGrafter"/>
</dbReference>
<dbReference type="OrthoDB" id="8543939at2"/>